<dbReference type="InterPro" id="IPR011701">
    <property type="entry name" value="MFS"/>
</dbReference>
<dbReference type="EMBL" id="CP104013">
    <property type="protein sequence ID" value="UYP44987.1"/>
    <property type="molecule type" value="Genomic_DNA"/>
</dbReference>
<feature type="transmembrane region" description="Helical" evidence="1">
    <location>
        <begin position="207"/>
        <end position="228"/>
    </location>
</feature>
<feature type="transmembrane region" description="Helical" evidence="1">
    <location>
        <begin position="327"/>
        <end position="345"/>
    </location>
</feature>
<feature type="transmembrane region" description="Helical" evidence="1">
    <location>
        <begin position="74"/>
        <end position="94"/>
    </location>
</feature>
<feature type="transmembrane region" description="Helical" evidence="1">
    <location>
        <begin position="357"/>
        <end position="374"/>
    </location>
</feature>
<feature type="transmembrane region" description="Helical" evidence="1">
    <location>
        <begin position="240"/>
        <end position="259"/>
    </location>
</feature>
<feature type="transmembrane region" description="Helical" evidence="1">
    <location>
        <begin position="266"/>
        <end position="284"/>
    </location>
</feature>
<sequence>MDIIPPIKVFSKSQWASIFGANIVAALLWASHFVFEYFACFRAGLPLHYVLFAYMGCVIGGIFALLVVSKLNFFMSYILLVIFDIIFVSLLQLVESPILLELALFGSGFCGSAFAGLMFSQLIVAFPDPKYNGRANALGYLTINFFIIAFNIFILLELYWMNVLILAILGFVTIFLVLKGRTQSTSSFQSRVNFGIYFQAEGSIMRILIAIFWGFFLTLPFYFSFLLLESRQFSHKYPQFMLILFVTVLLSSIPNGILLDTIGRRIVMLLGLGMQAFAFILLYFTSNPAFLYTIFPIILGVGITMFLTSNSLLLIEISLKKFIRDSMSIAYILMGIGMLLAVGVGELLHPKMASEPAHFIIILLFLFLIAAILISQVNETLPTKGELEWKGALQYISIMYKSGITIFTQDFTENDTKDTENRQDLLGGAIVAVNSIMKEVAQNKMPLKVLKQEDFTILVEDGRDVLVVAIALSDIKKIRRKMQEFLESFEEQYGELLKKQISNVKRFDSASCLVSAYFQHYW</sequence>
<organism evidence="2 3">
    <name type="scientific">Candidatus Lokiarchaeum ossiferum</name>
    <dbReference type="NCBI Taxonomy" id="2951803"/>
    <lineage>
        <taxon>Archaea</taxon>
        <taxon>Promethearchaeati</taxon>
        <taxon>Promethearchaeota</taxon>
        <taxon>Promethearchaeia</taxon>
        <taxon>Promethearchaeales</taxon>
        <taxon>Promethearchaeaceae</taxon>
        <taxon>Candidatus Lokiarchaeum</taxon>
    </lineage>
</organism>
<name>A0ABY6HNB3_9ARCH</name>
<keyword evidence="1" id="KW-0472">Membrane</keyword>
<dbReference type="Gene3D" id="1.20.1250.20">
    <property type="entry name" value="MFS general substrate transporter like domains"/>
    <property type="match status" value="1"/>
</dbReference>
<dbReference type="Pfam" id="PF07690">
    <property type="entry name" value="MFS_1"/>
    <property type="match status" value="1"/>
</dbReference>
<accession>A0ABY6HNB3</accession>
<feature type="transmembrane region" description="Helical" evidence="1">
    <location>
        <begin position="15"/>
        <end position="35"/>
    </location>
</feature>
<evidence type="ECO:0008006" key="4">
    <source>
        <dbReference type="Google" id="ProtNLM"/>
    </source>
</evidence>
<dbReference type="InterPro" id="IPR036259">
    <property type="entry name" value="MFS_trans_sf"/>
</dbReference>
<keyword evidence="1" id="KW-1133">Transmembrane helix</keyword>
<evidence type="ECO:0000313" key="3">
    <source>
        <dbReference type="Proteomes" id="UP001208689"/>
    </source>
</evidence>
<evidence type="ECO:0000313" key="2">
    <source>
        <dbReference type="EMBL" id="UYP44987.1"/>
    </source>
</evidence>
<dbReference type="SUPFAM" id="SSF103473">
    <property type="entry name" value="MFS general substrate transporter"/>
    <property type="match status" value="1"/>
</dbReference>
<keyword evidence="3" id="KW-1185">Reference proteome</keyword>
<feature type="transmembrane region" description="Helical" evidence="1">
    <location>
        <begin position="160"/>
        <end position="178"/>
    </location>
</feature>
<feature type="transmembrane region" description="Helical" evidence="1">
    <location>
        <begin position="100"/>
        <end position="125"/>
    </location>
</feature>
<protein>
    <recommendedName>
        <fullName evidence="4">Major facilitator superfamily (MFS) profile domain-containing protein</fullName>
    </recommendedName>
</protein>
<gene>
    <name evidence="2" type="ORF">NEF87_001272</name>
</gene>
<reference evidence="2" key="1">
    <citation type="submission" date="2022-09" db="EMBL/GenBank/DDBJ databases">
        <title>Actin cytoskeleton and complex cell architecture in an #Asgard archaeon.</title>
        <authorList>
            <person name="Ponce Toledo R.I."/>
            <person name="Schleper C."/>
            <person name="Rodrigues Oliveira T."/>
            <person name="Wollweber F."/>
            <person name="Xu J."/>
            <person name="Rittmann S."/>
            <person name="Klingl A."/>
            <person name="Pilhofer M."/>
        </authorList>
    </citation>
    <scope>NUCLEOTIDE SEQUENCE</scope>
    <source>
        <strain evidence="2">B-35</strain>
    </source>
</reference>
<feature type="transmembrane region" description="Helical" evidence="1">
    <location>
        <begin position="290"/>
        <end position="315"/>
    </location>
</feature>
<evidence type="ECO:0000256" key="1">
    <source>
        <dbReference type="SAM" id="Phobius"/>
    </source>
</evidence>
<dbReference type="Proteomes" id="UP001208689">
    <property type="component" value="Chromosome"/>
</dbReference>
<feature type="transmembrane region" description="Helical" evidence="1">
    <location>
        <begin position="137"/>
        <end position="154"/>
    </location>
</feature>
<keyword evidence="1" id="KW-0812">Transmembrane</keyword>
<proteinExistence type="predicted"/>
<feature type="transmembrane region" description="Helical" evidence="1">
    <location>
        <begin position="47"/>
        <end position="67"/>
    </location>
</feature>